<dbReference type="Pfam" id="PF00005">
    <property type="entry name" value="ABC_tran"/>
    <property type="match status" value="1"/>
</dbReference>
<protein>
    <recommendedName>
        <fullName evidence="9">ABC-type quaternary amine transporter</fullName>
        <ecNumber evidence="9">7.6.2.9</ecNumber>
    </recommendedName>
</protein>
<dbReference type="RefSeq" id="WP_137451409.1">
    <property type="nucleotide sequence ID" value="NZ_SZZH01000006.1"/>
</dbReference>
<dbReference type="PANTHER" id="PTHR42781">
    <property type="entry name" value="SPERMIDINE/PUTRESCINE IMPORT ATP-BINDING PROTEIN POTA"/>
    <property type="match status" value="1"/>
</dbReference>
<dbReference type="InterPro" id="IPR050093">
    <property type="entry name" value="ABC_SmlMolc_Importer"/>
</dbReference>
<comment type="caution">
    <text evidence="11">The sequence shown here is derived from an EMBL/GenBank/DDBJ whole genome shotgun (WGS) entry which is preliminary data.</text>
</comment>
<dbReference type="PROSITE" id="PS00211">
    <property type="entry name" value="ABC_TRANSPORTER_1"/>
    <property type="match status" value="1"/>
</dbReference>
<sequence>MKIALEHLSLTYGTNTVVKDLDLQIADGESLVLLGQSGCGKTSTMRCIAGLEQPSGGRITIGDTVVHDSERRVTVAPYKRNVGMVFQSYAVWPHRTVFENVGFSLKMKKVPKDEAAVRIRKALAIVGLSDFESRGASQLSGGQMQRVALARSLVMQPSVLLLDEPLSNLDARLRERLRIELREIQLEQNLTTVYVTHDQIEAFALADRIALMQHGRIVQIGTPQEIYAAPTTKSIADFLGVGNIFPCTVENEGGRQVAKLSGYPVAIPVAEVPEIEGPTVLCLRSEDLHVTPAGPDDVSTPGAWRGHVDVASFQGATVRYRITLEDGPVLEAIAMPRAGDWLRTGDTAMVRIAPNAAQVLRDDTASPVLPARKPVAVAA</sequence>
<organism evidence="11 12">
    <name type="scientific">Nakamurella flava</name>
    <dbReference type="NCBI Taxonomy" id="2576308"/>
    <lineage>
        <taxon>Bacteria</taxon>
        <taxon>Bacillati</taxon>
        <taxon>Actinomycetota</taxon>
        <taxon>Actinomycetes</taxon>
        <taxon>Nakamurellales</taxon>
        <taxon>Nakamurellaceae</taxon>
        <taxon>Nakamurella</taxon>
    </lineage>
</organism>
<evidence type="ECO:0000256" key="8">
    <source>
        <dbReference type="ARBA" id="ARBA00023136"/>
    </source>
</evidence>
<gene>
    <name evidence="11" type="ORF">FDO65_19620</name>
</gene>
<dbReference type="GO" id="GO:0015418">
    <property type="term" value="F:ABC-type quaternary ammonium compound transporting activity"/>
    <property type="evidence" value="ECO:0007669"/>
    <property type="project" value="UniProtKB-EC"/>
</dbReference>
<proteinExistence type="predicted"/>
<dbReference type="Gene3D" id="2.40.50.100">
    <property type="match status" value="1"/>
</dbReference>
<evidence type="ECO:0000256" key="9">
    <source>
        <dbReference type="ARBA" id="ARBA00066388"/>
    </source>
</evidence>
<dbReference type="InterPro" id="IPR027417">
    <property type="entry name" value="P-loop_NTPase"/>
</dbReference>
<dbReference type="InterPro" id="IPR008995">
    <property type="entry name" value="Mo/tungstate-bd_C_term_dom"/>
</dbReference>
<keyword evidence="6" id="KW-0408">Iron</keyword>
<dbReference type="InterPro" id="IPR013611">
    <property type="entry name" value="Transp-assoc_OB_typ2"/>
</dbReference>
<keyword evidence="3" id="KW-0410">Iron transport</keyword>
<dbReference type="Gene3D" id="3.40.50.300">
    <property type="entry name" value="P-loop containing nucleotide triphosphate hydrolases"/>
    <property type="match status" value="1"/>
</dbReference>
<dbReference type="InterPro" id="IPR003593">
    <property type="entry name" value="AAA+_ATPase"/>
</dbReference>
<evidence type="ECO:0000256" key="4">
    <source>
        <dbReference type="ARBA" id="ARBA00022741"/>
    </source>
</evidence>
<dbReference type="InterPro" id="IPR017871">
    <property type="entry name" value="ABC_transporter-like_CS"/>
</dbReference>
<feature type="domain" description="ABC transporter" evidence="10">
    <location>
        <begin position="3"/>
        <end position="239"/>
    </location>
</feature>
<keyword evidence="12" id="KW-1185">Reference proteome</keyword>
<dbReference type="GO" id="GO:0016887">
    <property type="term" value="F:ATP hydrolysis activity"/>
    <property type="evidence" value="ECO:0007669"/>
    <property type="project" value="InterPro"/>
</dbReference>
<dbReference type="InterPro" id="IPR003439">
    <property type="entry name" value="ABC_transporter-like_ATP-bd"/>
</dbReference>
<reference evidence="11 12" key="1">
    <citation type="submission" date="2019-05" db="EMBL/GenBank/DDBJ databases">
        <title>Nakamurella sp. N5BH11, whole genome shotgun sequence.</title>
        <authorList>
            <person name="Tuo L."/>
        </authorList>
    </citation>
    <scope>NUCLEOTIDE SEQUENCE [LARGE SCALE GENOMIC DNA]</scope>
    <source>
        <strain evidence="11 12">N5BH11</strain>
    </source>
</reference>
<keyword evidence="4" id="KW-0547">Nucleotide-binding</keyword>
<evidence type="ECO:0000313" key="12">
    <source>
        <dbReference type="Proteomes" id="UP000306985"/>
    </source>
</evidence>
<keyword evidence="8" id="KW-0472">Membrane</keyword>
<dbReference type="SUPFAM" id="SSF52540">
    <property type="entry name" value="P-loop containing nucleoside triphosphate hydrolases"/>
    <property type="match status" value="1"/>
</dbReference>
<keyword evidence="5 11" id="KW-0067">ATP-binding</keyword>
<dbReference type="CDD" id="cd03259">
    <property type="entry name" value="ABC_Carb_Solutes_like"/>
    <property type="match status" value="1"/>
</dbReference>
<evidence type="ECO:0000256" key="2">
    <source>
        <dbReference type="ARBA" id="ARBA00022475"/>
    </source>
</evidence>
<dbReference type="EMBL" id="SZZH01000006">
    <property type="protein sequence ID" value="TKV57023.1"/>
    <property type="molecule type" value="Genomic_DNA"/>
</dbReference>
<dbReference type="Pfam" id="PF08402">
    <property type="entry name" value="TOBE_2"/>
    <property type="match status" value="1"/>
</dbReference>
<dbReference type="PROSITE" id="PS50893">
    <property type="entry name" value="ABC_TRANSPORTER_2"/>
    <property type="match status" value="1"/>
</dbReference>
<dbReference type="SUPFAM" id="SSF50331">
    <property type="entry name" value="MOP-like"/>
    <property type="match status" value="1"/>
</dbReference>
<dbReference type="GO" id="GO:0015408">
    <property type="term" value="F:ABC-type ferric iron transporter activity"/>
    <property type="evidence" value="ECO:0007669"/>
    <property type="project" value="InterPro"/>
</dbReference>
<dbReference type="GO" id="GO:0043190">
    <property type="term" value="C:ATP-binding cassette (ABC) transporter complex"/>
    <property type="evidence" value="ECO:0007669"/>
    <property type="project" value="InterPro"/>
</dbReference>
<keyword evidence="2" id="KW-1003">Cell membrane</keyword>
<dbReference type="SMART" id="SM00382">
    <property type="entry name" value="AAA"/>
    <property type="match status" value="1"/>
</dbReference>
<keyword evidence="1" id="KW-0813">Transport</keyword>
<dbReference type="FunFam" id="3.40.50.300:FF:000425">
    <property type="entry name" value="Probable ABC transporter, ATP-binding subunit"/>
    <property type="match status" value="1"/>
</dbReference>
<dbReference type="Proteomes" id="UP000306985">
    <property type="component" value="Unassembled WGS sequence"/>
</dbReference>
<evidence type="ECO:0000256" key="5">
    <source>
        <dbReference type="ARBA" id="ARBA00022840"/>
    </source>
</evidence>
<evidence type="ECO:0000256" key="1">
    <source>
        <dbReference type="ARBA" id="ARBA00022448"/>
    </source>
</evidence>
<keyword evidence="7" id="KW-0406">Ion transport</keyword>
<dbReference type="AlphaFoldDB" id="A0A4U6QAN9"/>
<dbReference type="GO" id="GO:0005524">
    <property type="term" value="F:ATP binding"/>
    <property type="evidence" value="ECO:0007669"/>
    <property type="project" value="UniProtKB-KW"/>
</dbReference>
<evidence type="ECO:0000256" key="7">
    <source>
        <dbReference type="ARBA" id="ARBA00023065"/>
    </source>
</evidence>
<dbReference type="PANTHER" id="PTHR42781:SF4">
    <property type="entry name" value="SPERMIDINE_PUTRESCINE IMPORT ATP-BINDING PROTEIN POTA"/>
    <property type="match status" value="1"/>
</dbReference>
<dbReference type="InterPro" id="IPR015853">
    <property type="entry name" value="ABC_transpr_FbpC"/>
</dbReference>
<evidence type="ECO:0000256" key="6">
    <source>
        <dbReference type="ARBA" id="ARBA00023004"/>
    </source>
</evidence>
<accession>A0A4U6QAN9</accession>
<name>A0A4U6QAN9_9ACTN</name>
<dbReference type="EC" id="7.6.2.9" evidence="9"/>
<evidence type="ECO:0000256" key="3">
    <source>
        <dbReference type="ARBA" id="ARBA00022496"/>
    </source>
</evidence>
<evidence type="ECO:0000259" key="10">
    <source>
        <dbReference type="PROSITE" id="PS50893"/>
    </source>
</evidence>
<dbReference type="OrthoDB" id="9802264at2"/>
<evidence type="ECO:0000313" key="11">
    <source>
        <dbReference type="EMBL" id="TKV57023.1"/>
    </source>
</evidence>